<comment type="similarity">
    <text evidence="1">Belongs to the short-chain dehydrogenases/reductases (SDR) family.</text>
</comment>
<comment type="caution">
    <text evidence="3">The sequence shown here is derived from an EMBL/GenBank/DDBJ whole genome shotgun (WGS) entry which is preliminary data.</text>
</comment>
<accession>A0A1W0WLJ8</accession>
<evidence type="ECO:0000313" key="4">
    <source>
        <dbReference type="Proteomes" id="UP000192578"/>
    </source>
</evidence>
<evidence type="ECO:0000256" key="1">
    <source>
        <dbReference type="ARBA" id="ARBA00006484"/>
    </source>
</evidence>
<reference evidence="4" key="1">
    <citation type="submission" date="2017-01" db="EMBL/GenBank/DDBJ databases">
        <title>Comparative genomics of anhydrobiosis in the tardigrade Hypsibius dujardini.</title>
        <authorList>
            <person name="Yoshida Y."/>
            <person name="Koutsovoulos G."/>
            <person name="Laetsch D."/>
            <person name="Stevens L."/>
            <person name="Kumar S."/>
            <person name="Horikawa D."/>
            <person name="Ishino K."/>
            <person name="Komine S."/>
            <person name="Tomita M."/>
            <person name="Blaxter M."/>
            <person name="Arakawa K."/>
        </authorList>
    </citation>
    <scope>NUCLEOTIDE SEQUENCE [LARGE SCALE GENOMIC DNA]</scope>
    <source>
        <strain evidence="4">Z151</strain>
    </source>
</reference>
<name>A0A1W0WLJ8_HYPEX</name>
<dbReference type="PANTHER" id="PTHR24322">
    <property type="entry name" value="PKSB"/>
    <property type="match status" value="1"/>
</dbReference>
<keyword evidence="2" id="KW-0560">Oxidoreductase</keyword>
<organism evidence="3 4">
    <name type="scientific">Hypsibius exemplaris</name>
    <name type="common">Freshwater tardigrade</name>
    <dbReference type="NCBI Taxonomy" id="2072580"/>
    <lineage>
        <taxon>Eukaryota</taxon>
        <taxon>Metazoa</taxon>
        <taxon>Ecdysozoa</taxon>
        <taxon>Tardigrada</taxon>
        <taxon>Eutardigrada</taxon>
        <taxon>Parachela</taxon>
        <taxon>Hypsibioidea</taxon>
        <taxon>Hypsibiidae</taxon>
        <taxon>Hypsibius</taxon>
    </lineage>
</organism>
<gene>
    <name evidence="3" type="ORF">BV898_09848</name>
</gene>
<dbReference type="GO" id="GO:0016616">
    <property type="term" value="F:oxidoreductase activity, acting on the CH-OH group of donors, NAD or NADP as acceptor"/>
    <property type="evidence" value="ECO:0007669"/>
    <property type="project" value="TreeGrafter"/>
</dbReference>
<protein>
    <submittedName>
        <fullName evidence="3">Uncharacterized protein</fullName>
    </submittedName>
</protein>
<dbReference type="Proteomes" id="UP000192578">
    <property type="component" value="Unassembled WGS sequence"/>
</dbReference>
<proteinExistence type="inferred from homology"/>
<dbReference type="AlphaFoldDB" id="A0A1W0WLJ8"/>
<keyword evidence="4" id="KW-1185">Reference proteome</keyword>
<evidence type="ECO:0000313" key="3">
    <source>
        <dbReference type="EMBL" id="OQV16078.1"/>
    </source>
</evidence>
<sequence>MTLVCPALLTWLFEGAGYRFPRLIPVLHAEDLAADIVDAVLLNEHAVLTPVIASIGVKLKNLLPHKAFDALTDFSGAATMLDNFRGHVYPQRGLTH</sequence>
<dbReference type="EMBL" id="MTYJ01000079">
    <property type="protein sequence ID" value="OQV16078.1"/>
    <property type="molecule type" value="Genomic_DNA"/>
</dbReference>
<dbReference type="PANTHER" id="PTHR24322:SF736">
    <property type="entry name" value="RETINOL DEHYDROGENASE 10"/>
    <property type="match status" value="1"/>
</dbReference>
<evidence type="ECO:0000256" key="2">
    <source>
        <dbReference type="ARBA" id="ARBA00023002"/>
    </source>
</evidence>